<gene>
    <name evidence="10" type="ORF">PVL29_017555</name>
</gene>
<evidence type="ECO:0000256" key="2">
    <source>
        <dbReference type="ARBA" id="ARBA00022737"/>
    </source>
</evidence>
<dbReference type="Pfam" id="PF23559">
    <property type="entry name" value="WHD_DRP"/>
    <property type="match status" value="1"/>
</dbReference>
<dbReference type="PRINTS" id="PR00364">
    <property type="entry name" value="DISEASERSIST"/>
</dbReference>
<evidence type="ECO:0000256" key="3">
    <source>
        <dbReference type="ARBA" id="ARBA00022741"/>
    </source>
</evidence>
<dbReference type="SMART" id="SM00369">
    <property type="entry name" value="LRR_TYP"/>
    <property type="match status" value="3"/>
</dbReference>
<dbReference type="InterPro" id="IPR027417">
    <property type="entry name" value="P-loop_NTPase"/>
</dbReference>
<dbReference type="InterPro" id="IPR056789">
    <property type="entry name" value="LRR_R13L1-DRL21"/>
</dbReference>
<evidence type="ECO:0000256" key="5">
    <source>
        <dbReference type="ARBA" id="ARBA00022840"/>
    </source>
</evidence>
<comment type="caution">
    <text evidence="10">The sequence shown here is derived from an EMBL/GenBank/DDBJ whole genome shotgun (WGS) entry which is preliminary data.</text>
</comment>
<dbReference type="Gene3D" id="1.10.8.430">
    <property type="entry name" value="Helical domain of apoptotic protease-activating factors"/>
    <property type="match status" value="1"/>
</dbReference>
<dbReference type="Pfam" id="PF18052">
    <property type="entry name" value="Rx_N"/>
    <property type="match status" value="1"/>
</dbReference>
<dbReference type="Pfam" id="PF13855">
    <property type="entry name" value="LRR_8"/>
    <property type="match status" value="1"/>
</dbReference>
<feature type="domain" description="NB-ARC" evidence="6">
    <location>
        <begin position="192"/>
        <end position="346"/>
    </location>
</feature>
<keyword evidence="4" id="KW-0611">Plant defense</keyword>
<dbReference type="GO" id="GO:0006952">
    <property type="term" value="P:defense response"/>
    <property type="evidence" value="ECO:0007669"/>
    <property type="project" value="UniProtKB-KW"/>
</dbReference>
<dbReference type="InterPro" id="IPR041118">
    <property type="entry name" value="Rx_N"/>
</dbReference>
<evidence type="ECO:0000259" key="8">
    <source>
        <dbReference type="Pfam" id="PF23559"/>
    </source>
</evidence>
<dbReference type="PANTHER" id="PTHR36766:SF51">
    <property type="entry name" value="DISEASE RESISTANCE RPP13-LIKE PROTEIN 1"/>
    <property type="match status" value="1"/>
</dbReference>
<keyword evidence="2" id="KW-0677">Repeat</keyword>
<evidence type="ECO:0000256" key="4">
    <source>
        <dbReference type="ARBA" id="ARBA00022821"/>
    </source>
</evidence>
<dbReference type="PANTHER" id="PTHR36766">
    <property type="entry name" value="PLANT BROAD-SPECTRUM MILDEW RESISTANCE PROTEIN RPW8"/>
    <property type="match status" value="1"/>
</dbReference>
<dbReference type="Gene3D" id="1.20.5.4130">
    <property type="match status" value="1"/>
</dbReference>
<keyword evidence="1" id="KW-0433">Leucine-rich repeat</keyword>
<keyword evidence="3" id="KW-0547">Nucleotide-binding</keyword>
<protein>
    <recommendedName>
        <fullName evidence="12">Disease resistance RPP13-like protein 1</fullName>
    </recommendedName>
</protein>
<dbReference type="InterPro" id="IPR003591">
    <property type="entry name" value="Leu-rich_rpt_typical-subtyp"/>
</dbReference>
<feature type="domain" description="Disease resistance protein winged helix" evidence="8">
    <location>
        <begin position="431"/>
        <end position="499"/>
    </location>
</feature>
<keyword evidence="11" id="KW-1185">Reference proteome</keyword>
<evidence type="ECO:0008006" key="12">
    <source>
        <dbReference type="Google" id="ProtNLM"/>
    </source>
</evidence>
<proteinExistence type="predicted"/>
<evidence type="ECO:0000313" key="11">
    <source>
        <dbReference type="Proteomes" id="UP001168098"/>
    </source>
</evidence>
<dbReference type="GO" id="GO:0051707">
    <property type="term" value="P:response to other organism"/>
    <property type="evidence" value="ECO:0007669"/>
    <property type="project" value="UniProtKB-ARBA"/>
</dbReference>
<evidence type="ECO:0000313" key="10">
    <source>
        <dbReference type="EMBL" id="KAJ9685558.1"/>
    </source>
</evidence>
<dbReference type="InterPro" id="IPR032675">
    <property type="entry name" value="LRR_dom_sf"/>
</dbReference>
<dbReference type="Gene3D" id="3.80.10.10">
    <property type="entry name" value="Ribonuclease Inhibitor"/>
    <property type="match status" value="5"/>
</dbReference>
<dbReference type="SUPFAM" id="SSF52058">
    <property type="entry name" value="L domain-like"/>
    <property type="match status" value="2"/>
</dbReference>
<evidence type="ECO:0000259" key="6">
    <source>
        <dbReference type="Pfam" id="PF00931"/>
    </source>
</evidence>
<dbReference type="Pfam" id="PF00931">
    <property type="entry name" value="NB-ARC"/>
    <property type="match status" value="1"/>
</dbReference>
<reference evidence="10 11" key="1">
    <citation type="journal article" date="2023" name="BMC Biotechnol.">
        <title>Vitis rotundifolia cv Carlos genome sequencing.</title>
        <authorList>
            <person name="Huff M."/>
            <person name="Hulse-Kemp A."/>
            <person name="Scheffler B."/>
            <person name="Youngblood R."/>
            <person name="Simpson S."/>
            <person name="Babiker E."/>
            <person name="Staton M."/>
        </authorList>
    </citation>
    <scope>NUCLEOTIDE SEQUENCE [LARGE SCALE GENOMIC DNA]</scope>
    <source>
        <tissue evidence="10">Leaf</tissue>
    </source>
</reference>
<dbReference type="EMBL" id="JARBHA010000013">
    <property type="protein sequence ID" value="KAJ9685558.1"/>
    <property type="molecule type" value="Genomic_DNA"/>
</dbReference>
<keyword evidence="5" id="KW-0067">ATP-binding</keyword>
<dbReference type="InterPro" id="IPR002182">
    <property type="entry name" value="NB-ARC"/>
</dbReference>
<feature type="domain" description="Disease resistance N-terminal" evidence="7">
    <location>
        <begin position="14"/>
        <end position="100"/>
    </location>
</feature>
<dbReference type="FunFam" id="1.10.10.10:FF:000322">
    <property type="entry name" value="Probable disease resistance protein At1g63360"/>
    <property type="match status" value="1"/>
</dbReference>
<name>A0AA38ZBL9_VITRO</name>
<dbReference type="SUPFAM" id="SSF52540">
    <property type="entry name" value="P-loop containing nucleoside triphosphate hydrolases"/>
    <property type="match status" value="1"/>
</dbReference>
<dbReference type="InterPro" id="IPR058922">
    <property type="entry name" value="WHD_DRP"/>
</dbReference>
<evidence type="ECO:0000259" key="7">
    <source>
        <dbReference type="Pfam" id="PF18052"/>
    </source>
</evidence>
<accession>A0AA38ZBL9</accession>
<sequence>MFVGEVFLSSLFEVVLDKLVATPLLEYARRQKVESTLEDWRRTLLHLQAVVNDAEQKQIKDTAVKMWLDDLKALAYDIEDVLDEFDIEARRRSLVEGSGQTSTSKVRKLIPTFHFSGVRFNDKIGKKMKRITQELDAVVKRKSDLHLREGVGGVSTELTTCLVDESEVYGRDADKEKIMELLPSDGLHDAGRKVGVIPIVGMGGVGKTTLAQIIYNDKRVDDNFDIKVWVCVSDQFDLVGITRAILESVSGHSSDSKNLPLLQDRLQKELNGKRFFLVLDDMWNQDPIRWSSLEKTLRAGAQGSVVMVTTRHEDVASIMRTTPSHHLSELSDEHCWSVFADLAFENITPDARQNLEPIGRQIFKKCKGLPLAAKTLGGLLRSKHDENAWKNMLNSEIWDLPAEQSSILPALHLSYHYLPTILKQCFAYCSIFPKDHEFRKEQLILLWVAQGLVGGLKRGEIMEEVGETCFRNLLSRSFFQQSARDKSLFVMHDLIHDLAQFICGNFCFKLEVGKQSSISKKARHLSYIREEFDVSKKFDPLHETNNLRTFLPLGMPRDASTCYLADKVLHDLLPTVRSLRVLSLSHYNITHLPDSFGNLKHLRYLDLSYTAIKELPKSIGALLNLQSLMLSNCGSLTELPSEIGELINLRHFDISETNIEGMPIGINRLKDLRRLSTFVVVKNGGARICELRDLSCLGGALSILNLQNVVHATDALEANLKDKKDLEDLVFSWDPNAIVGDSDNQTRVLEWLQPHNKLKRLTIEYYCGVKFPNWLGDSSFMNLVSLEIKNCKNCLSLPPLGQLKSLKDLCIVKMDGVQKVGTEFYRNGSGSSFKPFVSLVTLVFREMLEWEEWVCSEVEFPCLKELHIVQCPKLKGDIPKHLPHLTELAITECGQLMDSPPMLPSIDQLRLDKFDDAIFRNAVNLSSLTCLAASNICRIPVELQHLHSLVELYLVDCQDLIELPPVLHKLISLKRLVIKKCPNLSSVSEMELPSMLEYLKIKKCRSLESLPDGMMQSNNCLRRLIVKGCGSLRSFPNVTSLEYLEIKNCGKVELPLPQDIMMHNCYPSLRAFEIKNSCDSLRLFPLGFFTKLEHLWFRKYANLEALYIPDGLHHVDLTSLQHIAIWDCPNLVSFAQGGLPTPNLRMLIIGNCKKLKSLPQQMHTLITSLQNLSIVDCPEIDSFPQGGFPTSLSQLLIADCYKLMQRQMEWGLQTLPSLRILRIEGSDEEGKLESFPEKWLLPSTLSLVGISRFPYLKSLDNMGLHDLNSLETLEILGCTMLKSFPKQGLPSSLSCLKIRNCPLLKKRCQRDKGKEWPKIFHIPSIVLEEDESSKEVILS</sequence>
<dbReference type="Gene3D" id="1.10.10.10">
    <property type="entry name" value="Winged helix-like DNA-binding domain superfamily/Winged helix DNA-binding domain"/>
    <property type="match status" value="1"/>
</dbReference>
<dbReference type="InterPro" id="IPR042197">
    <property type="entry name" value="Apaf_helical"/>
</dbReference>
<evidence type="ECO:0000256" key="1">
    <source>
        <dbReference type="ARBA" id="ARBA00022614"/>
    </source>
</evidence>
<organism evidence="10 11">
    <name type="scientific">Vitis rotundifolia</name>
    <name type="common">Muscadine grape</name>
    <dbReference type="NCBI Taxonomy" id="103349"/>
    <lineage>
        <taxon>Eukaryota</taxon>
        <taxon>Viridiplantae</taxon>
        <taxon>Streptophyta</taxon>
        <taxon>Embryophyta</taxon>
        <taxon>Tracheophyta</taxon>
        <taxon>Spermatophyta</taxon>
        <taxon>Magnoliopsida</taxon>
        <taxon>eudicotyledons</taxon>
        <taxon>Gunneridae</taxon>
        <taxon>Pentapetalae</taxon>
        <taxon>rosids</taxon>
        <taxon>Vitales</taxon>
        <taxon>Vitaceae</taxon>
        <taxon>Viteae</taxon>
        <taxon>Vitis</taxon>
    </lineage>
</organism>
<dbReference type="InterPro" id="IPR036388">
    <property type="entry name" value="WH-like_DNA-bd_sf"/>
</dbReference>
<dbReference type="Pfam" id="PF25019">
    <property type="entry name" value="LRR_R13L1-DRL21"/>
    <property type="match status" value="1"/>
</dbReference>
<evidence type="ECO:0000259" key="9">
    <source>
        <dbReference type="Pfam" id="PF25019"/>
    </source>
</evidence>
<feature type="domain" description="R13L1/DRL21-like LRR repeat region" evidence="9">
    <location>
        <begin position="688"/>
        <end position="814"/>
    </location>
</feature>
<dbReference type="GO" id="GO:0005524">
    <property type="term" value="F:ATP binding"/>
    <property type="evidence" value="ECO:0007669"/>
    <property type="project" value="UniProtKB-KW"/>
</dbReference>
<dbReference type="Gene3D" id="3.40.50.300">
    <property type="entry name" value="P-loop containing nucleotide triphosphate hydrolases"/>
    <property type="match status" value="1"/>
</dbReference>
<dbReference type="GO" id="GO:0043531">
    <property type="term" value="F:ADP binding"/>
    <property type="evidence" value="ECO:0007669"/>
    <property type="project" value="InterPro"/>
</dbReference>
<dbReference type="FunFam" id="3.40.50.300:FF:001091">
    <property type="entry name" value="Probable disease resistance protein At1g61300"/>
    <property type="match status" value="1"/>
</dbReference>
<dbReference type="InterPro" id="IPR001611">
    <property type="entry name" value="Leu-rich_rpt"/>
</dbReference>
<dbReference type="Proteomes" id="UP001168098">
    <property type="component" value="Unassembled WGS sequence"/>
</dbReference>